<dbReference type="InterPro" id="IPR045540">
    <property type="entry name" value="YegS/DAGK_C"/>
</dbReference>
<dbReference type="GO" id="GO:0005737">
    <property type="term" value="C:cytoplasm"/>
    <property type="evidence" value="ECO:0007669"/>
    <property type="project" value="TreeGrafter"/>
</dbReference>
<protein>
    <submittedName>
        <fullName evidence="7">Similar to Sphingoid long chain base kinase 4 acc. no. Q12246</fullName>
    </submittedName>
</protein>
<dbReference type="PANTHER" id="PTHR12358">
    <property type="entry name" value="SPHINGOSINE KINASE"/>
    <property type="match status" value="1"/>
</dbReference>
<dbReference type="OrthoDB" id="3853857at2759"/>
<dbReference type="SMART" id="SM00046">
    <property type="entry name" value="DAGKc"/>
    <property type="match status" value="1"/>
</dbReference>
<dbReference type="GO" id="GO:0001727">
    <property type="term" value="F:lipid kinase activity"/>
    <property type="evidence" value="ECO:0007669"/>
    <property type="project" value="TreeGrafter"/>
</dbReference>
<dbReference type="Pfam" id="PF24321">
    <property type="entry name" value="DUF7493"/>
    <property type="match status" value="1"/>
</dbReference>
<evidence type="ECO:0000259" key="6">
    <source>
        <dbReference type="PROSITE" id="PS50146"/>
    </source>
</evidence>
<evidence type="ECO:0000256" key="1">
    <source>
        <dbReference type="ARBA" id="ARBA00022679"/>
    </source>
</evidence>
<dbReference type="Gene3D" id="3.40.50.10330">
    <property type="entry name" value="Probable inorganic polyphosphate/atp-NAD kinase, domain 1"/>
    <property type="match status" value="1"/>
</dbReference>
<dbReference type="GO" id="GO:0046512">
    <property type="term" value="P:sphingosine biosynthetic process"/>
    <property type="evidence" value="ECO:0007669"/>
    <property type="project" value="TreeGrafter"/>
</dbReference>
<keyword evidence="8" id="KW-1185">Reference proteome</keyword>
<reference evidence="7 8" key="1">
    <citation type="journal article" date="2013" name="PLoS Genet.">
        <title>The genome and development-dependent transcriptomes of Pyronema confluens: a window into fungal evolution.</title>
        <authorList>
            <person name="Traeger S."/>
            <person name="Altegoer F."/>
            <person name="Freitag M."/>
            <person name="Gabaldon T."/>
            <person name="Kempken F."/>
            <person name="Kumar A."/>
            <person name="Marcet-Houben M."/>
            <person name="Poggeler S."/>
            <person name="Stajich J.E."/>
            <person name="Nowrousian M."/>
        </authorList>
    </citation>
    <scope>NUCLEOTIDE SEQUENCE [LARGE SCALE GENOMIC DNA]</scope>
    <source>
        <strain evidence="8">CBS 100304</strain>
        <tissue evidence="7">Vegetative mycelium</tissue>
    </source>
</reference>
<gene>
    <name evidence="7" type="ORF">PCON_08918</name>
</gene>
<organism evidence="7 8">
    <name type="scientific">Pyronema omphalodes (strain CBS 100304)</name>
    <name type="common">Pyronema confluens</name>
    <dbReference type="NCBI Taxonomy" id="1076935"/>
    <lineage>
        <taxon>Eukaryota</taxon>
        <taxon>Fungi</taxon>
        <taxon>Dikarya</taxon>
        <taxon>Ascomycota</taxon>
        <taxon>Pezizomycotina</taxon>
        <taxon>Pezizomycetes</taxon>
        <taxon>Pezizales</taxon>
        <taxon>Pyronemataceae</taxon>
        <taxon>Pyronema</taxon>
    </lineage>
</organism>
<evidence type="ECO:0000313" key="8">
    <source>
        <dbReference type="Proteomes" id="UP000018144"/>
    </source>
</evidence>
<dbReference type="EMBL" id="HF935457">
    <property type="protein sequence ID" value="CCX09325.1"/>
    <property type="molecule type" value="Genomic_DNA"/>
</dbReference>
<feature type="domain" description="DAGKc" evidence="6">
    <location>
        <begin position="133"/>
        <end position="272"/>
    </location>
</feature>
<dbReference type="InterPro" id="IPR001206">
    <property type="entry name" value="Diacylglycerol_kinase_cat_dom"/>
</dbReference>
<dbReference type="Pfam" id="PF00781">
    <property type="entry name" value="DAGK_cat"/>
    <property type="match status" value="1"/>
</dbReference>
<dbReference type="eggNOG" id="KOG1116">
    <property type="taxonomic scope" value="Eukaryota"/>
</dbReference>
<dbReference type="Proteomes" id="UP000018144">
    <property type="component" value="Unassembled WGS sequence"/>
</dbReference>
<dbReference type="InterPro" id="IPR055916">
    <property type="entry name" value="DUF7493"/>
</dbReference>
<name>U4L2E5_PYROM</name>
<evidence type="ECO:0000313" key="7">
    <source>
        <dbReference type="EMBL" id="CCX09325.1"/>
    </source>
</evidence>
<dbReference type="SUPFAM" id="SSF111331">
    <property type="entry name" value="NAD kinase/diacylglycerol kinase-like"/>
    <property type="match status" value="1"/>
</dbReference>
<evidence type="ECO:0000256" key="3">
    <source>
        <dbReference type="ARBA" id="ARBA00022777"/>
    </source>
</evidence>
<dbReference type="PROSITE" id="PS50146">
    <property type="entry name" value="DAGK"/>
    <property type="match status" value="1"/>
</dbReference>
<evidence type="ECO:0000256" key="5">
    <source>
        <dbReference type="SAM" id="MobiDB-lite"/>
    </source>
</evidence>
<dbReference type="GO" id="GO:0016020">
    <property type="term" value="C:membrane"/>
    <property type="evidence" value="ECO:0007669"/>
    <property type="project" value="TreeGrafter"/>
</dbReference>
<dbReference type="AlphaFoldDB" id="U4L2E5"/>
<keyword evidence="3 7" id="KW-0418">Kinase</keyword>
<dbReference type="InterPro" id="IPR016064">
    <property type="entry name" value="NAD/diacylglycerol_kinase_sf"/>
</dbReference>
<feature type="region of interest" description="Disordered" evidence="5">
    <location>
        <begin position="1"/>
        <end position="20"/>
    </location>
</feature>
<evidence type="ECO:0000256" key="2">
    <source>
        <dbReference type="ARBA" id="ARBA00022741"/>
    </source>
</evidence>
<dbReference type="GO" id="GO:0005524">
    <property type="term" value="F:ATP binding"/>
    <property type="evidence" value="ECO:0007669"/>
    <property type="project" value="UniProtKB-KW"/>
</dbReference>
<dbReference type="OMA" id="TMGNFYA"/>
<dbReference type="Gene3D" id="2.60.200.40">
    <property type="match status" value="1"/>
</dbReference>
<keyword evidence="1" id="KW-0808">Transferase</keyword>
<keyword evidence="4" id="KW-0067">ATP-binding</keyword>
<dbReference type="PANTHER" id="PTHR12358:SF31">
    <property type="entry name" value="ACYLGLYCEROL KINASE, MITOCHONDRIAL"/>
    <property type="match status" value="1"/>
</dbReference>
<accession>U4L2E5</accession>
<evidence type="ECO:0000256" key="4">
    <source>
        <dbReference type="ARBA" id="ARBA00022840"/>
    </source>
</evidence>
<proteinExistence type="predicted"/>
<dbReference type="STRING" id="1076935.U4L2E5"/>
<keyword evidence="2" id="KW-0547">Nucleotide-binding</keyword>
<sequence length="502" mass="54959">MTMQEPLLRPDTVPGPSPTRLGENTIALAKRLSLWYNETTFEIRDAKEPTDDTNSFCCGVGFGAQDQAIIVSVPLYNLLWIDVGASSVTIKYAAPAKASVKAASLTYPYEFPCHDEVEKWVMSLLDVAYGDAQSRKRCKVLINPFGGQGYAQQMFDKKARPILEAANCFLDVEVTSHHGHAIEIAQKLDIEAFDAVICVSGDGVPSEVFNGFGKRPDALTALRKLAVCQLPGGSGNAMCWNLTGTDDVAAATLAIVKGIRKPMDLISITQGRERLLSFLSQSFGIIAECDLGTEDLRWMGGARFTVGLLQRVIKQTVYPCDLAVKVAIEGKEEIRDHFRSRGNKQGGSQGETDEYIGDGLPPLRFGTVTDDLPEGWELIHQPNMGNFYAGNMTWMSAGAAFFPASLPNDGMFDLVCIDGTISRRKAVSMLLAVEDGSHFDLPHVQYRKVLGYRIVPHKREGVKEEYISIDGERIDFAPFQAEVHEGLGMVLAKSHVYDAPGV</sequence>
<dbReference type="InterPro" id="IPR050187">
    <property type="entry name" value="Lipid_Phosphate_FormReg"/>
</dbReference>
<dbReference type="InterPro" id="IPR017438">
    <property type="entry name" value="ATP-NAD_kinase_N"/>
</dbReference>
<dbReference type="Pfam" id="PF19279">
    <property type="entry name" value="YegS_C"/>
    <property type="match status" value="1"/>
</dbReference>